<name>A0A5P8W297_9NOSO</name>
<dbReference type="AlphaFoldDB" id="A0A5P8W297"/>
<organism evidence="1 2">
    <name type="scientific">Nostoc sphaeroides CCNUC1</name>
    <dbReference type="NCBI Taxonomy" id="2653204"/>
    <lineage>
        <taxon>Bacteria</taxon>
        <taxon>Bacillati</taxon>
        <taxon>Cyanobacteriota</taxon>
        <taxon>Cyanophyceae</taxon>
        <taxon>Nostocales</taxon>
        <taxon>Nostocaceae</taxon>
        <taxon>Nostoc</taxon>
    </lineage>
</organism>
<reference evidence="1 2" key="1">
    <citation type="submission" date="2019-10" db="EMBL/GenBank/DDBJ databases">
        <title>Genomic and transcriptomic insights into the perfect genentic adaptation of a filamentous nitrogen-fixing cyanobacterium to rice fields.</title>
        <authorList>
            <person name="Chen Z."/>
        </authorList>
    </citation>
    <scope>NUCLEOTIDE SEQUENCE [LARGE SCALE GENOMIC DNA]</scope>
    <source>
        <strain evidence="1">CCNUC1</strain>
    </source>
</reference>
<dbReference type="KEGG" id="nsh:GXM_04329"/>
<dbReference type="Proteomes" id="UP000326678">
    <property type="component" value="Chromosome Gxm1"/>
</dbReference>
<evidence type="ECO:0000313" key="2">
    <source>
        <dbReference type="Proteomes" id="UP000326678"/>
    </source>
</evidence>
<proteinExistence type="predicted"/>
<dbReference type="EMBL" id="CP045226">
    <property type="protein sequence ID" value="QFS46848.1"/>
    <property type="molecule type" value="Genomic_DNA"/>
</dbReference>
<keyword evidence="2" id="KW-1185">Reference proteome</keyword>
<sequence length="62" mass="7226">MRQWTAKDKNAVPKQSNITIRPTDSFLTIAIAYCLSLTYPAEQLDEFIIRLSKIYQYLSFPL</sequence>
<evidence type="ECO:0000313" key="1">
    <source>
        <dbReference type="EMBL" id="QFS46848.1"/>
    </source>
</evidence>
<protein>
    <submittedName>
        <fullName evidence="1">Uncharacterized protein</fullName>
    </submittedName>
</protein>
<accession>A0A5P8W297</accession>
<gene>
    <name evidence="1" type="ORF">GXM_04329</name>
</gene>